<feature type="domain" description="ABC transmembrane type-1" evidence="8">
    <location>
        <begin position="1"/>
        <end position="150"/>
    </location>
</feature>
<dbReference type="PANTHER" id="PTHR43005">
    <property type="entry name" value="BLR7065 PROTEIN"/>
    <property type="match status" value="1"/>
</dbReference>
<dbReference type="PROSITE" id="PS50928">
    <property type="entry name" value="ABC_TM1"/>
    <property type="match status" value="1"/>
</dbReference>
<evidence type="ECO:0000256" key="6">
    <source>
        <dbReference type="ARBA" id="ARBA00023136"/>
    </source>
</evidence>
<evidence type="ECO:0000313" key="9">
    <source>
        <dbReference type="EMBL" id="MPM68007.1"/>
    </source>
</evidence>
<dbReference type="CDD" id="cd06261">
    <property type="entry name" value="TM_PBP2"/>
    <property type="match status" value="1"/>
</dbReference>
<gene>
    <name evidence="9" type="primary">lacF_54</name>
    <name evidence="9" type="ORF">SDC9_114933</name>
</gene>
<keyword evidence="6 7" id="KW-0472">Membrane</keyword>
<reference evidence="9" key="1">
    <citation type="submission" date="2019-08" db="EMBL/GenBank/DDBJ databases">
        <authorList>
            <person name="Kucharzyk K."/>
            <person name="Murdoch R.W."/>
            <person name="Higgins S."/>
            <person name="Loffler F."/>
        </authorList>
    </citation>
    <scope>NUCLEOTIDE SEQUENCE</scope>
</reference>
<evidence type="ECO:0000256" key="3">
    <source>
        <dbReference type="ARBA" id="ARBA00022475"/>
    </source>
</evidence>
<keyword evidence="2" id="KW-0813">Transport</keyword>
<evidence type="ECO:0000256" key="4">
    <source>
        <dbReference type="ARBA" id="ARBA00022692"/>
    </source>
</evidence>
<dbReference type="SUPFAM" id="SSF161098">
    <property type="entry name" value="MetI-like"/>
    <property type="match status" value="1"/>
</dbReference>
<keyword evidence="3" id="KW-1003">Cell membrane</keyword>
<keyword evidence="4 7" id="KW-0812">Transmembrane</keyword>
<comment type="subcellular location">
    <subcellularLocation>
        <location evidence="1">Cell membrane</location>
        <topology evidence="1">Multi-pass membrane protein</topology>
    </subcellularLocation>
</comment>
<dbReference type="PANTHER" id="PTHR43005:SF1">
    <property type="entry name" value="SPERMIDINE_PUTRESCINE TRANSPORT SYSTEM PERMEASE PROTEIN"/>
    <property type="match status" value="1"/>
</dbReference>
<dbReference type="EMBL" id="VSSQ01022014">
    <property type="protein sequence ID" value="MPM68007.1"/>
    <property type="molecule type" value="Genomic_DNA"/>
</dbReference>
<name>A0A645BRZ7_9ZZZZ</name>
<proteinExistence type="predicted"/>
<dbReference type="GO" id="GO:0005886">
    <property type="term" value="C:plasma membrane"/>
    <property type="evidence" value="ECO:0007669"/>
    <property type="project" value="UniProtKB-SubCell"/>
</dbReference>
<organism evidence="9">
    <name type="scientific">bioreactor metagenome</name>
    <dbReference type="NCBI Taxonomy" id="1076179"/>
    <lineage>
        <taxon>unclassified sequences</taxon>
        <taxon>metagenomes</taxon>
        <taxon>ecological metagenomes</taxon>
    </lineage>
</organism>
<feature type="transmembrane region" description="Helical" evidence="7">
    <location>
        <begin position="135"/>
        <end position="153"/>
    </location>
</feature>
<evidence type="ECO:0000259" key="8">
    <source>
        <dbReference type="PROSITE" id="PS50928"/>
    </source>
</evidence>
<dbReference type="Pfam" id="PF00528">
    <property type="entry name" value="BPD_transp_1"/>
    <property type="match status" value="1"/>
</dbReference>
<accession>A0A645BRZ7</accession>
<evidence type="ECO:0000256" key="1">
    <source>
        <dbReference type="ARBA" id="ARBA00004651"/>
    </source>
</evidence>
<sequence>MNAVLTKLHLISAYQSWLGNPHAAMNAVIVADAWKMTPLAVIFFLAALQSFDKTTYEAAMVDGAGAFRRFITLTLPNLKPTILIIIVMRTVEKFKAFDIFYLMTRGGPADGTKTLMYDTYLQAFTNLNFSEAATYAYLIALIVALLTLTYVKIMKRGSD</sequence>
<dbReference type="AlphaFoldDB" id="A0A645BRZ7"/>
<comment type="caution">
    <text evidence="9">The sequence shown here is derived from an EMBL/GenBank/DDBJ whole genome shotgun (WGS) entry which is preliminary data.</text>
</comment>
<dbReference type="GO" id="GO:0055085">
    <property type="term" value="P:transmembrane transport"/>
    <property type="evidence" value="ECO:0007669"/>
    <property type="project" value="InterPro"/>
</dbReference>
<dbReference type="InterPro" id="IPR035906">
    <property type="entry name" value="MetI-like_sf"/>
</dbReference>
<evidence type="ECO:0000256" key="2">
    <source>
        <dbReference type="ARBA" id="ARBA00022448"/>
    </source>
</evidence>
<protein>
    <submittedName>
        <fullName evidence="9">Lactose transport system permease protein LacF</fullName>
    </submittedName>
</protein>
<dbReference type="Gene3D" id="1.10.3720.10">
    <property type="entry name" value="MetI-like"/>
    <property type="match status" value="1"/>
</dbReference>
<keyword evidence="5 7" id="KW-1133">Transmembrane helix</keyword>
<evidence type="ECO:0000256" key="5">
    <source>
        <dbReference type="ARBA" id="ARBA00022989"/>
    </source>
</evidence>
<evidence type="ECO:0000256" key="7">
    <source>
        <dbReference type="SAM" id="Phobius"/>
    </source>
</evidence>
<dbReference type="InterPro" id="IPR000515">
    <property type="entry name" value="MetI-like"/>
</dbReference>